<dbReference type="AlphaFoldDB" id="A0A068S9R5"/>
<feature type="compositionally biased region" description="Basic and acidic residues" evidence="1">
    <location>
        <begin position="155"/>
        <end position="170"/>
    </location>
</feature>
<name>A0A068S9R5_9FUNG</name>
<evidence type="ECO:0000256" key="1">
    <source>
        <dbReference type="SAM" id="MobiDB-lite"/>
    </source>
</evidence>
<feature type="region of interest" description="Disordered" evidence="1">
    <location>
        <begin position="89"/>
        <end position="191"/>
    </location>
</feature>
<feature type="compositionally biased region" description="Basic and acidic residues" evidence="1">
    <location>
        <begin position="35"/>
        <end position="58"/>
    </location>
</feature>
<dbReference type="Proteomes" id="UP000027586">
    <property type="component" value="Unassembled WGS sequence"/>
</dbReference>
<dbReference type="EMBL" id="CBTN010000065">
    <property type="protein sequence ID" value="CDH59093.1"/>
    <property type="molecule type" value="Genomic_DNA"/>
</dbReference>
<gene>
    <name evidence="2" type="ORF">LCOR_09927.1</name>
</gene>
<reference evidence="2" key="1">
    <citation type="submission" date="2013-08" db="EMBL/GenBank/DDBJ databases">
        <title>Gene expansion shapes genome architecture in the human pathogen Lichtheimia corymbifera: an evolutionary genomics analysis in the ancient terrestrial Mucorales (Mucoromycotina).</title>
        <authorList>
            <person name="Schwartze V.U."/>
            <person name="Winter S."/>
            <person name="Shelest E."/>
            <person name="Marcet-Houben M."/>
            <person name="Horn F."/>
            <person name="Wehner S."/>
            <person name="Hoffmann K."/>
            <person name="Riege K."/>
            <person name="Sammeth M."/>
            <person name="Nowrousian M."/>
            <person name="Valiante V."/>
            <person name="Linde J."/>
            <person name="Jacobsen I.D."/>
            <person name="Marz M."/>
            <person name="Brakhage A.A."/>
            <person name="Gabaldon T."/>
            <person name="Bocker S."/>
            <person name="Voigt K."/>
        </authorList>
    </citation>
    <scope>NUCLEOTIDE SEQUENCE [LARGE SCALE GENOMIC DNA]</scope>
    <source>
        <strain evidence="2">FSU 9682</strain>
    </source>
</reference>
<organism evidence="2 3">
    <name type="scientific">Lichtheimia corymbifera JMRC:FSU:9682</name>
    <dbReference type="NCBI Taxonomy" id="1263082"/>
    <lineage>
        <taxon>Eukaryota</taxon>
        <taxon>Fungi</taxon>
        <taxon>Fungi incertae sedis</taxon>
        <taxon>Mucoromycota</taxon>
        <taxon>Mucoromycotina</taxon>
        <taxon>Mucoromycetes</taxon>
        <taxon>Mucorales</taxon>
        <taxon>Lichtheimiaceae</taxon>
        <taxon>Lichtheimia</taxon>
    </lineage>
</organism>
<evidence type="ECO:0000313" key="3">
    <source>
        <dbReference type="Proteomes" id="UP000027586"/>
    </source>
</evidence>
<feature type="region of interest" description="Disordered" evidence="1">
    <location>
        <begin position="1"/>
        <end position="69"/>
    </location>
</feature>
<keyword evidence="3" id="KW-1185">Reference proteome</keyword>
<comment type="caution">
    <text evidence="2">The sequence shown here is derived from an EMBL/GenBank/DDBJ whole genome shotgun (WGS) entry which is preliminary data.</text>
</comment>
<protein>
    <submittedName>
        <fullName evidence="2">Uncharacterized protein</fullName>
    </submittedName>
</protein>
<proteinExistence type="predicted"/>
<feature type="compositionally biased region" description="Low complexity" evidence="1">
    <location>
        <begin position="103"/>
        <end position="145"/>
    </location>
</feature>
<dbReference type="OrthoDB" id="2287871at2759"/>
<accession>A0A068S9R5</accession>
<evidence type="ECO:0000313" key="2">
    <source>
        <dbReference type="EMBL" id="CDH59093.1"/>
    </source>
</evidence>
<sequence>MQPGSPMAIPDNDQANDDIMPEHLPVQMALAPEQRPYDHTHTIPREDLMTQEEKDRRKLASHSLSPEQLGVVGYVKDVAGFVKDAVKEARDKRAVQQRRRSSEPAAAVAPASPSQRSSTEAPPSPAATPSQQQQQQQSPSALAEAVTGLFPGLDPHAHGCSHADELRHELMQSNSRESSHDPSNRFMLGDQ</sequence>
<dbReference type="VEuPathDB" id="FungiDB:LCOR_09927.1"/>